<dbReference type="GO" id="GO:0051777">
    <property type="term" value="F:ent-kaurenoic acid monooxygenase activity"/>
    <property type="evidence" value="ECO:0007669"/>
    <property type="project" value="TreeGrafter"/>
</dbReference>
<dbReference type="PANTHER" id="PTHR24286">
    <property type="entry name" value="CYTOCHROME P450 26"/>
    <property type="match status" value="1"/>
</dbReference>
<evidence type="ECO:0000256" key="2">
    <source>
        <dbReference type="ARBA" id="ARBA00023004"/>
    </source>
</evidence>
<dbReference type="GO" id="GO:0010268">
    <property type="term" value="P:brassinosteroid homeostasis"/>
    <property type="evidence" value="ECO:0007669"/>
    <property type="project" value="TreeGrafter"/>
</dbReference>
<evidence type="ECO:0000313" key="5">
    <source>
        <dbReference type="Proteomes" id="UP000325577"/>
    </source>
</evidence>
<proteinExistence type="predicted"/>
<dbReference type="InterPro" id="IPR036396">
    <property type="entry name" value="Cyt_P450_sf"/>
</dbReference>
<dbReference type="EMBL" id="CM018048">
    <property type="protein sequence ID" value="KAA8522079.1"/>
    <property type="molecule type" value="Genomic_DNA"/>
</dbReference>
<dbReference type="PANTHER" id="PTHR24286:SF290">
    <property type="entry name" value="ENT-KAURENOIC ACID OXIDASE 2-LIKE ISOFORM X1"/>
    <property type="match status" value="1"/>
</dbReference>
<gene>
    <name evidence="4" type="ORF">F0562_012607</name>
</gene>
<accession>A0A5J4ZVM2</accession>
<dbReference type="GO" id="GO:0020037">
    <property type="term" value="F:heme binding"/>
    <property type="evidence" value="ECO:0007669"/>
    <property type="project" value="InterPro"/>
</dbReference>
<dbReference type="GO" id="GO:0005783">
    <property type="term" value="C:endoplasmic reticulum"/>
    <property type="evidence" value="ECO:0007669"/>
    <property type="project" value="TreeGrafter"/>
</dbReference>
<reference evidence="4 5" key="1">
    <citation type="submission" date="2019-09" db="EMBL/GenBank/DDBJ databases">
        <title>A chromosome-level genome assembly of the Chinese tupelo Nyssa sinensis.</title>
        <authorList>
            <person name="Yang X."/>
            <person name="Kang M."/>
            <person name="Yang Y."/>
            <person name="Xiong H."/>
            <person name="Wang M."/>
            <person name="Zhang Z."/>
            <person name="Wang Z."/>
            <person name="Wu H."/>
            <person name="Ma T."/>
            <person name="Liu J."/>
            <person name="Xi Z."/>
        </authorList>
    </citation>
    <scope>NUCLEOTIDE SEQUENCE [LARGE SCALE GENOMIC DNA]</scope>
    <source>
        <strain evidence="4">J267</strain>
        <tissue evidence="4">Leaf</tissue>
    </source>
</reference>
<evidence type="ECO:0000256" key="1">
    <source>
        <dbReference type="ARBA" id="ARBA00022723"/>
    </source>
</evidence>
<dbReference type="GO" id="GO:0005506">
    <property type="term" value="F:iron ion binding"/>
    <property type="evidence" value="ECO:0007669"/>
    <property type="project" value="InterPro"/>
</dbReference>
<sequence length="229" mass="26166">MECDLGWLVIFIVFVGGIVAVFGLLKRVNEWLYVSSLGAKQYLLPPGDMGWPFIGNMLSFLKAYKYGDPDSFISGFSTRFGKTRIYRAFMFGNRSIIVTAPQTMQAKHKRLRRLTVAPISGQEALSVYLEYIKEVVVTSLDEWSRMEQPIEFLTEMRKIAFRVMINIIMSNEIDPSSMETMEKEYYLLSHGLKATVHQSPWICFSQSTQVSEKVCKDFSSCCGSEKGPW</sequence>
<evidence type="ECO:0000313" key="4">
    <source>
        <dbReference type="EMBL" id="KAA8522079.1"/>
    </source>
</evidence>
<keyword evidence="3" id="KW-1133">Transmembrane helix</keyword>
<dbReference type="Proteomes" id="UP000325577">
    <property type="component" value="Linkage Group LG5"/>
</dbReference>
<dbReference type="AlphaFoldDB" id="A0A5J4ZVM2"/>
<dbReference type="SUPFAM" id="SSF48264">
    <property type="entry name" value="Cytochrome P450"/>
    <property type="match status" value="1"/>
</dbReference>
<evidence type="ECO:0000256" key="3">
    <source>
        <dbReference type="SAM" id="Phobius"/>
    </source>
</evidence>
<dbReference type="Gene3D" id="1.10.630.10">
    <property type="entry name" value="Cytochrome P450"/>
    <property type="match status" value="1"/>
</dbReference>
<name>A0A5J4ZVM2_9ASTE</name>
<keyword evidence="5" id="KW-1185">Reference proteome</keyword>
<dbReference type="GO" id="GO:0016132">
    <property type="term" value="P:brassinosteroid biosynthetic process"/>
    <property type="evidence" value="ECO:0007669"/>
    <property type="project" value="TreeGrafter"/>
</dbReference>
<dbReference type="OrthoDB" id="1470350at2759"/>
<keyword evidence="3" id="KW-0812">Transmembrane</keyword>
<organism evidence="4 5">
    <name type="scientific">Nyssa sinensis</name>
    <dbReference type="NCBI Taxonomy" id="561372"/>
    <lineage>
        <taxon>Eukaryota</taxon>
        <taxon>Viridiplantae</taxon>
        <taxon>Streptophyta</taxon>
        <taxon>Embryophyta</taxon>
        <taxon>Tracheophyta</taxon>
        <taxon>Spermatophyta</taxon>
        <taxon>Magnoliopsida</taxon>
        <taxon>eudicotyledons</taxon>
        <taxon>Gunneridae</taxon>
        <taxon>Pentapetalae</taxon>
        <taxon>asterids</taxon>
        <taxon>Cornales</taxon>
        <taxon>Nyssaceae</taxon>
        <taxon>Nyssa</taxon>
    </lineage>
</organism>
<dbReference type="GO" id="GO:0016125">
    <property type="term" value="P:sterol metabolic process"/>
    <property type="evidence" value="ECO:0007669"/>
    <property type="project" value="TreeGrafter"/>
</dbReference>
<protein>
    <submittedName>
        <fullName evidence="4">Uncharacterized protein</fullName>
    </submittedName>
</protein>
<keyword evidence="1" id="KW-0479">Metal-binding</keyword>
<keyword evidence="2" id="KW-0408">Iron</keyword>
<keyword evidence="3" id="KW-0472">Membrane</keyword>
<feature type="transmembrane region" description="Helical" evidence="3">
    <location>
        <begin position="6"/>
        <end position="25"/>
    </location>
</feature>